<dbReference type="PROSITE" id="PS50966">
    <property type="entry name" value="ZF_SWIM"/>
    <property type="match status" value="1"/>
</dbReference>
<dbReference type="PANTHER" id="PTHR28498">
    <property type="entry name" value="ZINC FINGER SWIM DOMAIN-CONTAINING PROTEIN 7"/>
    <property type="match status" value="1"/>
</dbReference>
<reference evidence="3" key="1">
    <citation type="submission" date="2021-11" db="EMBL/GenBank/DDBJ databases">
        <authorList>
            <person name="Schell T."/>
        </authorList>
    </citation>
    <scope>NUCLEOTIDE SEQUENCE</scope>
    <source>
        <strain evidence="3">M5</strain>
    </source>
</reference>
<evidence type="ECO:0000313" key="3">
    <source>
        <dbReference type="EMBL" id="CAH0108451.1"/>
    </source>
</evidence>
<name>A0A8J2WMD2_9CRUS</name>
<dbReference type="OrthoDB" id="337581at2759"/>
<gene>
    <name evidence="3" type="ORF">DGAL_LOCUS11839</name>
</gene>
<comment type="caution">
    <text evidence="3">The sequence shown here is derived from an EMBL/GenBank/DDBJ whole genome shotgun (WGS) entry which is preliminary data.</text>
</comment>
<keyword evidence="4" id="KW-1185">Reference proteome</keyword>
<dbReference type="GO" id="GO:0097196">
    <property type="term" value="C:Shu complex"/>
    <property type="evidence" value="ECO:0007669"/>
    <property type="project" value="TreeGrafter"/>
</dbReference>
<accession>A0A8J2WMD2</accession>
<dbReference type="Proteomes" id="UP000789390">
    <property type="component" value="Unassembled WGS sequence"/>
</dbReference>
<protein>
    <recommendedName>
        <fullName evidence="2">SWIM-type domain-containing protein</fullName>
    </recommendedName>
</protein>
<dbReference type="InterPro" id="IPR007527">
    <property type="entry name" value="Znf_SWIM"/>
</dbReference>
<evidence type="ECO:0000259" key="2">
    <source>
        <dbReference type="PROSITE" id="PS50966"/>
    </source>
</evidence>
<evidence type="ECO:0000256" key="1">
    <source>
        <dbReference type="PROSITE-ProRule" id="PRU00325"/>
    </source>
</evidence>
<keyword evidence="1" id="KW-0863">Zinc-finger</keyword>
<proteinExistence type="predicted"/>
<feature type="domain" description="SWIM-type" evidence="2">
    <location>
        <begin position="82"/>
        <end position="118"/>
    </location>
</feature>
<evidence type="ECO:0000313" key="4">
    <source>
        <dbReference type="Proteomes" id="UP000789390"/>
    </source>
</evidence>
<dbReference type="Pfam" id="PF04434">
    <property type="entry name" value="SWIM"/>
    <property type="match status" value="1"/>
</dbReference>
<dbReference type="GO" id="GO:0000724">
    <property type="term" value="P:double-strand break repair via homologous recombination"/>
    <property type="evidence" value="ECO:0007669"/>
    <property type="project" value="TreeGrafter"/>
</dbReference>
<dbReference type="GO" id="GO:0008270">
    <property type="term" value="F:zinc ion binding"/>
    <property type="evidence" value="ECO:0007669"/>
    <property type="project" value="UniProtKB-KW"/>
</dbReference>
<dbReference type="AlphaFoldDB" id="A0A8J2WMD2"/>
<keyword evidence="1" id="KW-0862">Zinc</keyword>
<dbReference type="EMBL" id="CAKKLH010000284">
    <property type="protein sequence ID" value="CAH0108451.1"/>
    <property type="molecule type" value="Genomic_DNA"/>
</dbReference>
<dbReference type="PANTHER" id="PTHR28498:SF1">
    <property type="entry name" value="ZINC FINGER SWIM DOMAIN-CONTAINING PROTEIN 7"/>
    <property type="match status" value="1"/>
</dbReference>
<organism evidence="3 4">
    <name type="scientific">Daphnia galeata</name>
    <dbReference type="NCBI Taxonomy" id="27404"/>
    <lineage>
        <taxon>Eukaryota</taxon>
        <taxon>Metazoa</taxon>
        <taxon>Ecdysozoa</taxon>
        <taxon>Arthropoda</taxon>
        <taxon>Crustacea</taxon>
        <taxon>Branchiopoda</taxon>
        <taxon>Diplostraca</taxon>
        <taxon>Cladocera</taxon>
        <taxon>Anomopoda</taxon>
        <taxon>Daphniidae</taxon>
        <taxon>Daphnia</taxon>
    </lineage>
</organism>
<keyword evidence="1" id="KW-0479">Metal-binding</keyword>
<sequence length="144" mass="16255">MAKEFDENRWFNLAVRGLLTEIEKCCTSKKEVTEDLLASIHTLFPTHSVTALDLIDHQSVSLLTSPSGRKIYSCLGSLGTPYVICYTGFTCTCPSFRHNFNIENLWCKHLLALQLSLAMGVVQQKQVTEEIMMAMLNELVICHE</sequence>